<accession>A0ABT4ADS7</accession>
<keyword evidence="2" id="KW-1185">Reference proteome</keyword>
<protein>
    <recommendedName>
        <fullName evidence="3">Lipoprotein</fullName>
    </recommendedName>
</protein>
<evidence type="ECO:0000313" key="2">
    <source>
        <dbReference type="Proteomes" id="UP001207654"/>
    </source>
</evidence>
<evidence type="ECO:0008006" key="3">
    <source>
        <dbReference type="Google" id="ProtNLM"/>
    </source>
</evidence>
<sequence>MTIHVGRIAVLGVLVLLFGCPEPKKEEEPRRDGSGLALTGNHGLAYIELDQSSVRL</sequence>
<dbReference type="RefSeq" id="WP_267538510.1">
    <property type="nucleotide sequence ID" value="NZ_JAPNKA010000001.1"/>
</dbReference>
<organism evidence="1 2">
    <name type="scientific">Archangium lansingense</name>
    <dbReference type="NCBI Taxonomy" id="2995310"/>
    <lineage>
        <taxon>Bacteria</taxon>
        <taxon>Pseudomonadati</taxon>
        <taxon>Myxococcota</taxon>
        <taxon>Myxococcia</taxon>
        <taxon>Myxococcales</taxon>
        <taxon>Cystobacterineae</taxon>
        <taxon>Archangiaceae</taxon>
        <taxon>Archangium</taxon>
    </lineage>
</organism>
<proteinExistence type="predicted"/>
<name>A0ABT4ADS7_9BACT</name>
<dbReference type="EMBL" id="JAPNKA010000001">
    <property type="protein sequence ID" value="MCY1079816.1"/>
    <property type="molecule type" value="Genomic_DNA"/>
</dbReference>
<dbReference type="Proteomes" id="UP001207654">
    <property type="component" value="Unassembled WGS sequence"/>
</dbReference>
<reference evidence="1 2" key="1">
    <citation type="submission" date="2022-11" db="EMBL/GenBank/DDBJ databases">
        <title>Minimal conservation of predation-associated metabolite biosynthetic gene clusters underscores biosynthetic potential of Myxococcota including descriptions for ten novel species: Archangium lansinium sp. nov., Myxococcus landrumus sp. nov., Nannocystis bai.</title>
        <authorList>
            <person name="Ahearne A."/>
            <person name="Stevens C."/>
            <person name="Phillips K."/>
        </authorList>
    </citation>
    <scope>NUCLEOTIDE SEQUENCE [LARGE SCALE GENOMIC DNA]</scope>
    <source>
        <strain evidence="1 2">MIWBW</strain>
    </source>
</reference>
<gene>
    <name evidence="1" type="ORF">OV287_35710</name>
</gene>
<evidence type="ECO:0000313" key="1">
    <source>
        <dbReference type="EMBL" id="MCY1079816.1"/>
    </source>
</evidence>
<comment type="caution">
    <text evidence="1">The sequence shown here is derived from an EMBL/GenBank/DDBJ whole genome shotgun (WGS) entry which is preliminary data.</text>
</comment>
<dbReference type="PROSITE" id="PS51257">
    <property type="entry name" value="PROKAR_LIPOPROTEIN"/>
    <property type="match status" value="1"/>
</dbReference>